<protein>
    <recommendedName>
        <fullName evidence="2">Anti-sigma-W factor RsiW</fullName>
    </recommendedName>
</protein>
<reference evidence="6" key="1">
    <citation type="submission" date="2020-10" db="EMBL/GenBank/DDBJ databases">
        <authorList>
            <person name="Gilroy R."/>
        </authorList>
    </citation>
    <scope>NUCLEOTIDE SEQUENCE</scope>
    <source>
        <strain evidence="6">ChiSjej4B22-9803</strain>
    </source>
</reference>
<name>A0A9D1LVB7_9FIRM</name>
<organism evidence="6 7">
    <name type="scientific">Candidatus Avimonoglobus intestinipullorum</name>
    <dbReference type="NCBI Taxonomy" id="2840699"/>
    <lineage>
        <taxon>Bacteria</taxon>
        <taxon>Bacillati</taxon>
        <taxon>Bacillota</taxon>
        <taxon>Clostridia</taxon>
        <taxon>Eubacteriales</taxon>
        <taxon>Candidatus Avimonoglobus</taxon>
    </lineage>
</organism>
<keyword evidence="4" id="KW-0812">Transmembrane</keyword>
<evidence type="ECO:0000259" key="5">
    <source>
        <dbReference type="Pfam" id="PF13490"/>
    </source>
</evidence>
<keyword evidence="4" id="KW-1133">Transmembrane helix</keyword>
<evidence type="ECO:0000256" key="3">
    <source>
        <dbReference type="SAM" id="MobiDB-lite"/>
    </source>
</evidence>
<accession>A0A9D1LVB7</accession>
<evidence type="ECO:0000313" key="7">
    <source>
        <dbReference type="Proteomes" id="UP000824111"/>
    </source>
</evidence>
<evidence type="ECO:0000256" key="4">
    <source>
        <dbReference type="SAM" id="Phobius"/>
    </source>
</evidence>
<comment type="similarity">
    <text evidence="1">Belongs to the zinc-associated anti-sigma factor (ZAS) superfamily. Anti-sigma-W factor family.</text>
</comment>
<proteinExistence type="inferred from homology"/>
<dbReference type="EMBL" id="DVND01000128">
    <property type="protein sequence ID" value="HIU48672.1"/>
    <property type="molecule type" value="Genomic_DNA"/>
</dbReference>
<feature type="compositionally biased region" description="Gly residues" evidence="3">
    <location>
        <begin position="278"/>
        <end position="289"/>
    </location>
</feature>
<evidence type="ECO:0000256" key="2">
    <source>
        <dbReference type="ARBA" id="ARBA00024438"/>
    </source>
</evidence>
<dbReference type="InterPro" id="IPR027383">
    <property type="entry name" value="Znf_put"/>
</dbReference>
<gene>
    <name evidence="6" type="ORF">IAB04_04865</name>
</gene>
<feature type="region of interest" description="Disordered" evidence="3">
    <location>
        <begin position="160"/>
        <end position="289"/>
    </location>
</feature>
<evidence type="ECO:0000313" key="6">
    <source>
        <dbReference type="EMBL" id="HIU48672.1"/>
    </source>
</evidence>
<comment type="caution">
    <text evidence="6">The sequence shown here is derived from an EMBL/GenBank/DDBJ whole genome shotgun (WGS) entry which is preliminary data.</text>
</comment>
<feature type="compositionally biased region" description="Low complexity" evidence="3">
    <location>
        <begin position="160"/>
        <end position="180"/>
    </location>
</feature>
<dbReference type="InterPro" id="IPR041916">
    <property type="entry name" value="Anti_sigma_zinc_sf"/>
</dbReference>
<reference evidence="6" key="2">
    <citation type="journal article" date="2021" name="PeerJ">
        <title>Extensive microbial diversity within the chicken gut microbiome revealed by metagenomics and culture.</title>
        <authorList>
            <person name="Gilroy R."/>
            <person name="Ravi A."/>
            <person name="Getino M."/>
            <person name="Pursley I."/>
            <person name="Horton D.L."/>
            <person name="Alikhan N.F."/>
            <person name="Baker D."/>
            <person name="Gharbi K."/>
            <person name="Hall N."/>
            <person name="Watson M."/>
            <person name="Adriaenssens E.M."/>
            <person name="Foster-Nyarko E."/>
            <person name="Jarju S."/>
            <person name="Secka A."/>
            <person name="Antonio M."/>
            <person name="Oren A."/>
            <person name="Chaudhuri R.R."/>
            <person name="La Ragione R."/>
            <person name="Hildebrand F."/>
            <person name="Pallen M.J."/>
        </authorList>
    </citation>
    <scope>NUCLEOTIDE SEQUENCE</scope>
    <source>
        <strain evidence="6">ChiSjej4B22-9803</strain>
    </source>
</reference>
<feature type="compositionally biased region" description="Low complexity" evidence="3">
    <location>
        <begin position="203"/>
        <end position="219"/>
    </location>
</feature>
<feature type="compositionally biased region" description="Low complexity" evidence="3">
    <location>
        <begin position="229"/>
        <end position="242"/>
    </location>
</feature>
<evidence type="ECO:0000256" key="1">
    <source>
        <dbReference type="ARBA" id="ARBA00024353"/>
    </source>
</evidence>
<dbReference type="Gene3D" id="1.10.10.1320">
    <property type="entry name" value="Anti-sigma factor, zinc-finger domain"/>
    <property type="match status" value="1"/>
</dbReference>
<dbReference type="Pfam" id="PF13490">
    <property type="entry name" value="zf-HC2"/>
    <property type="match status" value="1"/>
</dbReference>
<dbReference type="Proteomes" id="UP000824111">
    <property type="component" value="Unassembled WGS sequence"/>
</dbReference>
<dbReference type="AlphaFoldDB" id="A0A9D1LVB7"/>
<feature type="domain" description="Putative zinc-finger" evidence="5">
    <location>
        <begin position="4"/>
        <end position="38"/>
    </location>
</feature>
<feature type="transmembrane region" description="Helical" evidence="4">
    <location>
        <begin position="92"/>
        <end position="111"/>
    </location>
</feature>
<sequence length="369" mass="38455">MLTCDECRKYLDAYVYGESSFYLNAQIEEHLASCPACREEAAFLQQIRDTLSQMPKIEVDDSFKAALNQRIDQLEAKAPPAKKWKFYKDWRMISALAACVLLAVVIQSNVFELGQQVEQNGVAPEIQEISDLDLTQITPTDAPADGTAAVPEADANAAVDAGEAPAAQTAQPRQTTVPQTGGQASATPEARDTDAVNDTEAPTVTQSATVAQPTAAPQPEANTVQPAEDAAPSVAAVRDAAPMQTEEASIPKVSGAPAGNNLRSSEEDEAAEAAYGSGARGGSGGGGSGGTAVYSAPAASTGSGVLYVDSEDVSKAQDIADRYGTRSGSNVEMPKAQLNDYLNELQENGVEYSANISGGDTVNFDIAGN</sequence>
<keyword evidence="4" id="KW-0472">Membrane</keyword>